<dbReference type="AlphaFoldDB" id="A0A1M7SQT3"/>
<name>A0A1M7SQT3_9BRAD</name>
<organism evidence="1 2">
    <name type="scientific">Bradyrhizobium erythrophlei</name>
    <dbReference type="NCBI Taxonomy" id="1437360"/>
    <lineage>
        <taxon>Bacteria</taxon>
        <taxon>Pseudomonadati</taxon>
        <taxon>Pseudomonadota</taxon>
        <taxon>Alphaproteobacteria</taxon>
        <taxon>Hyphomicrobiales</taxon>
        <taxon>Nitrobacteraceae</taxon>
        <taxon>Bradyrhizobium</taxon>
    </lineage>
</organism>
<proteinExistence type="predicted"/>
<protein>
    <submittedName>
        <fullName evidence="1">Uncharacterized protein</fullName>
    </submittedName>
</protein>
<gene>
    <name evidence="1" type="ORF">SAMN05444170_0051</name>
</gene>
<accession>A0A1M7SQT3</accession>
<evidence type="ECO:0000313" key="2">
    <source>
        <dbReference type="Proteomes" id="UP000184096"/>
    </source>
</evidence>
<sequence>MREQKITLGGLRGAGVIELLVYCSDYKTIIRVMIAMKPKRQS</sequence>
<dbReference type="Proteomes" id="UP000184096">
    <property type="component" value="Chromosome I"/>
</dbReference>
<reference evidence="2" key="1">
    <citation type="submission" date="2016-11" db="EMBL/GenBank/DDBJ databases">
        <authorList>
            <person name="Varghese N."/>
            <person name="Submissions S."/>
        </authorList>
    </citation>
    <scope>NUCLEOTIDE SEQUENCE [LARGE SCALE GENOMIC DNA]</scope>
    <source>
        <strain evidence="2">GAS401</strain>
    </source>
</reference>
<evidence type="ECO:0000313" key="1">
    <source>
        <dbReference type="EMBL" id="SHN60893.1"/>
    </source>
</evidence>
<dbReference type="EMBL" id="LT670849">
    <property type="protein sequence ID" value="SHN60893.1"/>
    <property type="molecule type" value="Genomic_DNA"/>
</dbReference>
<keyword evidence="2" id="KW-1185">Reference proteome</keyword>